<dbReference type="InterPro" id="IPR052178">
    <property type="entry name" value="Sec_Metab_Biosynth_SDR"/>
</dbReference>
<keyword evidence="2" id="KW-0521">NADP</keyword>
<dbReference type="CDD" id="cd05233">
    <property type="entry name" value="SDR_c"/>
    <property type="match status" value="1"/>
</dbReference>
<dbReference type="Pfam" id="PF13561">
    <property type="entry name" value="adh_short_C2"/>
    <property type="match status" value="1"/>
</dbReference>
<keyword evidence="5" id="KW-1185">Reference proteome</keyword>
<evidence type="ECO:0000313" key="4">
    <source>
        <dbReference type="EMBL" id="EPE34488.1"/>
    </source>
</evidence>
<evidence type="ECO:0000256" key="3">
    <source>
        <dbReference type="ARBA" id="ARBA00023002"/>
    </source>
</evidence>
<sequence length="250" mass="26654">MPYNLKGRNVLVTGGSRGLGEYICVKFAEEGANVAINFCASEDRAKGVLGKVKSKGVKGVIIGGDMAIETSCTSVIQETISQLGGLDIIIANAGYTRFSTFSDLTATTTSDWDTCFAVNIKSLHYLLREALSTFNDNSEGGCFIVTSSIAAVKIGGSCVPYNITKAAQLQWVKCMAGTQGPKVRVNAVLPGWLATEWGEKYTPEQVEKMNEQAWLGKPTDLDDCAQIYVDIAKNASMTGQKIQVDSGLGG</sequence>
<dbReference type="HOGENOM" id="CLU_010194_1_3_1"/>
<dbReference type="GeneID" id="19469229"/>
<dbReference type="STRING" id="1116229.S3E815"/>
<dbReference type="GO" id="GO:0016491">
    <property type="term" value="F:oxidoreductase activity"/>
    <property type="evidence" value="ECO:0007669"/>
    <property type="project" value="UniProtKB-KW"/>
</dbReference>
<dbReference type="PANTHER" id="PTHR43618:SF2">
    <property type="entry name" value="CHAIN DEHYDROGENASE, PUTATIVE (AFU_ORTHOLOGUE AFUA_6G06930)-RELATED"/>
    <property type="match status" value="1"/>
</dbReference>
<dbReference type="KEGG" id="glz:GLAREA_10182"/>
<dbReference type="EMBL" id="KE145356">
    <property type="protein sequence ID" value="EPE34488.1"/>
    <property type="molecule type" value="Genomic_DNA"/>
</dbReference>
<organism evidence="4 5">
    <name type="scientific">Glarea lozoyensis (strain ATCC 20868 / MF5171)</name>
    <dbReference type="NCBI Taxonomy" id="1116229"/>
    <lineage>
        <taxon>Eukaryota</taxon>
        <taxon>Fungi</taxon>
        <taxon>Dikarya</taxon>
        <taxon>Ascomycota</taxon>
        <taxon>Pezizomycotina</taxon>
        <taxon>Leotiomycetes</taxon>
        <taxon>Helotiales</taxon>
        <taxon>Helotiaceae</taxon>
        <taxon>Glarea</taxon>
    </lineage>
</organism>
<comment type="similarity">
    <text evidence="1">Belongs to the short-chain dehydrogenases/reductases (SDR) family.</text>
</comment>
<keyword evidence="3" id="KW-0560">Oxidoreductase</keyword>
<dbReference type="eggNOG" id="KOG0725">
    <property type="taxonomic scope" value="Eukaryota"/>
</dbReference>
<dbReference type="OrthoDB" id="37659at2759"/>
<dbReference type="SUPFAM" id="SSF51735">
    <property type="entry name" value="NAD(P)-binding Rossmann-fold domains"/>
    <property type="match status" value="1"/>
</dbReference>
<dbReference type="PANTHER" id="PTHR43618">
    <property type="entry name" value="7-ALPHA-HYDROXYSTEROID DEHYDROGENASE"/>
    <property type="match status" value="1"/>
</dbReference>
<dbReference type="InterPro" id="IPR036291">
    <property type="entry name" value="NAD(P)-bd_dom_sf"/>
</dbReference>
<dbReference type="RefSeq" id="XP_008078423.1">
    <property type="nucleotide sequence ID" value="XM_008080232.1"/>
</dbReference>
<proteinExistence type="inferred from homology"/>
<evidence type="ECO:0000256" key="1">
    <source>
        <dbReference type="ARBA" id="ARBA00006484"/>
    </source>
</evidence>
<dbReference type="AlphaFoldDB" id="S3E815"/>
<protein>
    <submittedName>
        <fullName evidence="4">NAD(P)-binding Rossmann-fold containing protein</fullName>
    </submittedName>
</protein>
<gene>
    <name evidence="4" type="ORF">GLAREA_10182</name>
</gene>
<evidence type="ECO:0000313" key="5">
    <source>
        <dbReference type="Proteomes" id="UP000016922"/>
    </source>
</evidence>
<evidence type="ECO:0000256" key="2">
    <source>
        <dbReference type="ARBA" id="ARBA00022857"/>
    </source>
</evidence>
<dbReference type="PRINTS" id="PR00081">
    <property type="entry name" value="GDHRDH"/>
</dbReference>
<accession>S3E815</accession>
<dbReference type="Proteomes" id="UP000016922">
    <property type="component" value="Unassembled WGS sequence"/>
</dbReference>
<reference evidence="4 5" key="1">
    <citation type="journal article" date="2013" name="BMC Genomics">
        <title>Genomics-driven discovery of the pneumocandin biosynthetic gene cluster in the fungus Glarea lozoyensis.</title>
        <authorList>
            <person name="Chen L."/>
            <person name="Yue Q."/>
            <person name="Zhang X."/>
            <person name="Xiang M."/>
            <person name="Wang C."/>
            <person name="Li S."/>
            <person name="Che Y."/>
            <person name="Ortiz-Lopez F.J."/>
            <person name="Bills G.F."/>
            <person name="Liu X."/>
            <person name="An Z."/>
        </authorList>
    </citation>
    <scope>NUCLEOTIDE SEQUENCE [LARGE SCALE GENOMIC DNA]</scope>
    <source>
        <strain evidence="5">ATCC 20868 / MF5171</strain>
    </source>
</reference>
<name>S3E815_GLAL2</name>
<dbReference type="InterPro" id="IPR002347">
    <property type="entry name" value="SDR_fam"/>
</dbReference>
<dbReference type="Gene3D" id="3.40.50.720">
    <property type="entry name" value="NAD(P)-binding Rossmann-like Domain"/>
    <property type="match status" value="1"/>
</dbReference>
<dbReference type="OMA" id="WGQRFPP"/>